<reference evidence="2" key="2">
    <citation type="submission" date="2021-08" db="EMBL/GenBank/DDBJ databases">
        <authorList>
            <person name="Tani A."/>
            <person name="Ola A."/>
            <person name="Ogura Y."/>
            <person name="Katsura K."/>
            <person name="Hayashi T."/>
        </authorList>
    </citation>
    <scope>NUCLEOTIDE SEQUENCE</scope>
    <source>
        <strain evidence="2">DSM 19015</strain>
    </source>
</reference>
<dbReference type="EMBL" id="BPQP01000016">
    <property type="protein sequence ID" value="GJD93799.1"/>
    <property type="molecule type" value="Genomic_DNA"/>
</dbReference>
<gene>
    <name evidence="2" type="ORF">OCOJLMKI_0997</name>
</gene>
<organism evidence="2 3">
    <name type="scientific">Methylobacterium iners</name>
    <dbReference type="NCBI Taxonomy" id="418707"/>
    <lineage>
        <taxon>Bacteria</taxon>
        <taxon>Pseudomonadati</taxon>
        <taxon>Pseudomonadota</taxon>
        <taxon>Alphaproteobacteria</taxon>
        <taxon>Hyphomicrobiales</taxon>
        <taxon>Methylobacteriaceae</taxon>
        <taxon>Methylobacterium</taxon>
    </lineage>
</organism>
<dbReference type="RefSeq" id="WP_238242994.1">
    <property type="nucleotide sequence ID" value="NZ_BPQP01000016.1"/>
</dbReference>
<protein>
    <recommendedName>
        <fullName evidence="1">Alpha/beta hydrolase domain-containing protein</fullName>
    </recommendedName>
</protein>
<reference evidence="2" key="1">
    <citation type="journal article" date="2021" name="Front. Microbiol.">
        <title>Comprehensive Comparative Genomics and Phenotyping of Methylobacterium Species.</title>
        <authorList>
            <person name="Alessa O."/>
            <person name="Ogura Y."/>
            <person name="Fujitani Y."/>
            <person name="Takami H."/>
            <person name="Hayashi T."/>
            <person name="Sahin N."/>
            <person name="Tani A."/>
        </authorList>
    </citation>
    <scope>NUCLEOTIDE SEQUENCE</scope>
    <source>
        <strain evidence="2">DSM 19015</strain>
    </source>
</reference>
<evidence type="ECO:0000313" key="2">
    <source>
        <dbReference type="EMBL" id="GJD93799.1"/>
    </source>
</evidence>
<proteinExistence type="predicted"/>
<name>A0ABQ4RU95_9HYPH</name>
<feature type="domain" description="Alpha/beta hydrolase" evidence="1">
    <location>
        <begin position="183"/>
        <end position="616"/>
    </location>
</feature>
<sequence length="625" mass="67155">MAEVTRFETLSVQRPALEGRHFGERGTAEIVTGRATIAVDPADPRNAIIADLALAPRNVEGRVEAVADVVLLRPEQPNGILLVDIPNRGRKVVTALVEDAPESSGRLERAEDAGRGLLLARGYTLAWIGWQGDVAPGSLGIKLPVLAGITGPSREEWVFGDAADPVEAGLSWPAADLDPAKARLTVRARAEDERLNPPDMRFCFLDSRRIAITRPAAGFDGSALYEFTYTARDPTVAGLGFAAIRDVALFLRSETGPSNPLATGGRTGIEHVIGFGISQSGRVLRDFLHLGFNADAAGRPVFDALMPVIAGSRRSFTNARFAQAGRAPGPHRDRLYPVDQFPFTYAVTDDAVSGRRDGLFLRCRETGTCPRVMQVESEYELWGSLGGLLTTDTTGRHLDLPPEVRAYMVTGAPHYASRDARTRADPNCALPLSPVRIAASVRALLVALEAWLREGVEPPASRYPMRSDGTLAEPEGLYPPIPGLPFAGLANRARWIEPGAPLPSVRGSYPLLLPRPDPDGNALAGIRLPLIAAPRATYTAWNPTRGLASATLCEQQGGVLAFPATEAERRASGDPRRSLEARYPTPGDYVAAVREAAERLVAERLLLPEDAAEMVAEAAQGRLAR</sequence>
<evidence type="ECO:0000259" key="1">
    <source>
        <dbReference type="Pfam" id="PF20091"/>
    </source>
</evidence>
<evidence type="ECO:0000313" key="3">
    <source>
        <dbReference type="Proteomes" id="UP001055125"/>
    </source>
</evidence>
<dbReference type="Pfam" id="PF20091">
    <property type="entry name" value="Abhydrolase_10"/>
    <property type="match status" value="1"/>
</dbReference>
<keyword evidence="3" id="KW-1185">Reference proteome</keyword>
<accession>A0ABQ4RU95</accession>
<dbReference type="InterPro" id="IPR045394">
    <property type="entry name" value="Abhydrolase_dom"/>
</dbReference>
<dbReference type="Proteomes" id="UP001055125">
    <property type="component" value="Unassembled WGS sequence"/>
</dbReference>
<comment type="caution">
    <text evidence="2">The sequence shown here is derived from an EMBL/GenBank/DDBJ whole genome shotgun (WGS) entry which is preliminary data.</text>
</comment>